<name>B4CX11_9BACT</name>
<keyword evidence="3" id="KW-1185">Reference proteome</keyword>
<dbReference type="GO" id="GO:0004803">
    <property type="term" value="F:transposase activity"/>
    <property type="evidence" value="ECO:0007669"/>
    <property type="project" value="InterPro"/>
</dbReference>
<dbReference type="eggNOG" id="COG1943">
    <property type="taxonomic scope" value="Bacteria"/>
</dbReference>
<comment type="caution">
    <text evidence="2">The sequence shown here is derived from an EMBL/GenBank/DDBJ whole genome shotgun (WGS) entry which is preliminary data.</text>
</comment>
<feature type="domain" description="Transposase IS200-like" evidence="1">
    <location>
        <begin position="9"/>
        <end position="142"/>
    </location>
</feature>
<evidence type="ECO:0000313" key="3">
    <source>
        <dbReference type="Proteomes" id="UP000005824"/>
    </source>
</evidence>
<dbReference type="InParanoid" id="B4CX11"/>
<dbReference type="InterPro" id="IPR002686">
    <property type="entry name" value="Transposase_17"/>
</dbReference>
<dbReference type="NCBIfam" id="NF047646">
    <property type="entry name" value="REP_Tyr_transpos"/>
    <property type="match status" value="1"/>
</dbReference>
<dbReference type="InterPro" id="IPR036515">
    <property type="entry name" value="Transposase_17_sf"/>
</dbReference>
<dbReference type="InterPro" id="IPR052715">
    <property type="entry name" value="RAYT_transposase"/>
</dbReference>
<reference evidence="2 3" key="1">
    <citation type="journal article" date="2011" name="J. Bacteriol.">
        <title>Genome sequence of Chthoniobacter flavus Ellin428, an aerobic heterotrophic soil bacterium.</title>
        <authorList>
            <person name="Kant R."/>
            <person name="van Passel M.W."/>
            <person name="Palva A."/>
            <person name="Lucas S."/>
            <person name="Lapidus A."/>
            <person name="Glavina Del Rio T."/>
            <person name="Dalin E."/>
            <person name="Tice H."/>
            <person name="Bruce D."/>
            <person name="Goodwin L."/>
            <person name="Pitluck S."/>
            <person name="Larimer F.W."/>
            <person name="Land M.L."/>
            <person name="Hauser L."/>
            <person name="Sangwan P."/>
            <person name="de Vos W.M."/>
            <person name="Janssen P.H."/>
            <person name="Smidt H."/>
        </authorList>
    </citation>
    <scope>NUCLEOTIDE SEQUENCE [LARGE SCALE GENOMIC DNA]</scope>
    <source>
        <strain evidence="2 3">Ellin428</strain>
    </source>
</reference>
<accession>B4CX11</accession>
<evidence type="ECO:0000313" key="2">
    <source>
        <dbReference type="EMBL" id="EDY21331.1"/>
    </source>
</evidence>
<dbReference type="STRING" id="497964.CfE428DRAFT_1624"/>
<dbReference type="RefSeq" id="WP_006978950.1">
    <property type="nucleotide sequence ID" value="NZ_ABVL01000003.1"/>
</dbReference>
<dbReference type="PANTHER" id="PTHR36966:SF1">
    <property type="entry name" value="REP-ASSOCIATED TYROSINE TRANSPOSASE"/>
    <property type="match status" value="1"/>
</dbReference>
<dbReference type="PANTHER" id="PTHR36966">
    <property type="entry name" value="REP-ASSOCIATED TYROSINE TRANSPOSASE"/>
    <property type="match status" value="1"/>
</dbReference>
<protein>
    <recommendedName>
        <fullName evidence="1">Transposase IS200-like domain-containing protein</fullName>
    </recommendedName>
</protein>
<dbReference type="GO" id="GO:0043565">
    <property type="term" value="F:sequence-specific DNA binding"/>
    <property type="evidence" value="ECO:0007669"/>
    <property type="project" value="TreeGrafter"/>
</dbReference>
<organism evidence="2 3">
    <name type="scientific">Chthoniobacter flavus Ellin428</name>
    <dbReference type="NCBI Taxonomy" id="497964"/>
    <lineage>
        <taxon>Bacteria</taxon>
        <taxon>Pseudomonadati</taxon>
        <taxon>Verrucomicrobiota</taxon>
        <taxon>Spartobacteria</taxon>
        <taxon>Chthoniobacterales</taxon>
        <taxon>Chthoniobacteraceae</taxon>
        <taxon>Chthoniobacter</taxon>
    </lineage>
</organism>
<dbReference type="GO" id="GO:0006313">
    <property type="term" value="P:DNA transposition"/>
    <property type="evidence" value="ECO:0007669"/>
    <property type="project" value="InterPro"/>
</dbReference>
<sequence length="170" mass="19935">MRSRYRINEPDAAHFITATVVEWLPVFTTAACCDLLVQSLAYCRTHKQLQIHAWVILDNHFHAILAGPKLAHTIRDWKRFTAGALLKQLREEKRQWLLNQLNYHCAAHKATSEHQLWQEGVHPQAIINDDMMLQKLEYVHNNPVKRGMVLRRSIGNTHLHMSGWMGRRRF</sequence>
<evidence type="ECO:0000259" key="1">
    <source>
        <dbReference type="SMART" id="SM01321"/>
    </source>
</evidence>
<dbReference type="EMBL" id="ABVL01000003">
    <property type="protein sequence ID" value="EDY21331.1"/>
    <property type="molecule type" value="Genomic_DNA"/>
</dbReference>
<proteinExistence type="predicted"/>
<dbReference type="SMART" id="SM01321">
    <property type="entry name" value="Y1_Tnp"/>
    <property type="match status" value="1"/>
</dbReference>
<gene>
    <name evidence="2" type="ORF">CfE428DRAFT_1624</name>
</gene>
<dbReference type="SUPFAM" id="SSF143422">
    <property type="entry name" value="Transposase IS200-like"/>
    <property type="match status" value="1"/>
</dbReference>
<dbReference type="AlphaFoldDB" id="B4CX11"/>
<dbReference type="Proteomes" id="UP000005824">
    <property type="component" value="Unassembled WGS sequence"/>
</dbReference>
<dbReference type="Gene3D" id="3.30.70.1290">
    <property type="entry name" value="Transposase IS200-like"/>
    <property type="match status" value="1"/>
</dbReference>